<accession>A0AA88J2R6</accession>
<dbReference type="SUPFAM" id="SSF57850">
    <property type="entry name" value="RING/U-box"/>
    <property type="match status" value="1"/>
</dbReference>
<feature type="domain" description="RING-CH-type" evidence="4">
    <location>
        <begin position="5"/>
        <end position="70"/>
    </location>
</feature>
<reference evidence="5" key="1">
    <citation type="submission" date="2023-07" db="EMBL/GenBank/DDBJ databases">
        <title>draft genome sequence of fig (Ficus carica).</title>
        <authorList>
            <person name="Takahashi T."/>
            <person name="Nishimura K."/>
        </authorList>
    </citation>
    <scope>NUCLEOTIDE SEQUENCE</scope>
</reference>
<comment type="caution">
    <text evidence="5">The sequence shown here is derived from an EMBL/GenBank/DDBJ whole genome shotgun (WGS) entry which is preliminary data.</text>
</comment>
<keyword evidence="2" id="KW-0863">Zinc-finger</keyword>
<keyword evidence="3" id="KW-0862">Zinc</keyword>
<dbReference type="Proteomes" id="UP001187192">
    <property type="component" value="Unassembled WGS sequence"/>
</dbReference>
<dbReference type="Gramene" id="FCD_00022739-RA">
    <property type="protein sequence ID" value="FCD_00022739-RA:cds"/>
    <property type="gene ID" value="FCD_00022739"/>
</dbReference>
<name>A0AA88J2R6_FICCA</name>
<dbReference type="GO" id="GO:0008270">
    <property type="term" value="F:zinc ion binding"/>
    <property type="evidence" value="ECO:0007669"/>
    <property type="project" value="UniProtKB-KW"/>
</dbReference>
<dbReference type="EMBL" id="BTGU01000154">
    <property type="protein sequence ID" value="GMN63633.1"/>
    <property type="molecule type" value="Genomic_DNA"/>
</dbReference>
<dbReference type="Pfam" id="PF12906">
    <property type="entry name" value="RINGv"/>
    <property type="match status" value="1"/>
</dbReference>
<proteinExistence type="predicted"/>
<evidence type="ECO:0000256" key="2">
    <source>
        <dbReference type="ARBA" id="ARBA00022771"/>
    </source>
</evidence>
<sequence length="127" mass="14069">MRGENSSSEKISCRICQVSSENLSTNFELIQLGCGCKDGLGTSHHRCAETWFKSKGNRICEICGRAANYMTGIEDTRLVISWSETTMMPSGTNTFESETSCACDAPNVCFFTAEMRILLVTIDPELY</sequence>
<protein>
    <recommendedName>
        <fullName evidence="4">RING-CH-type domain-containing protein</fullName>
    </recommendedName>
</protein>
<dbReference type="AlphaFoldDB" id="A0AA88J2R6"/>
<dbReference type="SMART" id="SM00744">
    <property type="entry name" value="RINGv"/>
    <property type="match status" value="1"/>
</dbReference>
<organism evidence="5 6">
    <name type="scientific">Ficus carica</name>
    <name type="common">Common fig</name>
    <dbReference type="NCBI Taxonomy" id="3494"/>
    <lineage>
        <taxon>Eukaryota</taxon>
        <taxon>Viridiplantae</taxon>
        <taxon>Streptophyta</taxon>
        <taxon>Embryophyta</taxon>
        <taxon>Tracheophyta</taxon>
        <taxon>Spermatophyta</taxon>
        <taxon>Magnoliopsida</taxon>
        <taxon>eudicotyledons</taxon>
        <taxon>Gunneridae</taxon>
        <taxon>Pentapetalae</taxon>
        <taxon>rosids</taxon>
        <taxon>fabids</taxon>
        <taxon>Rosales</taxon>
        <taxon>Moraceae</taxon>
        <taxon>Ficeae</taxon>
        <taxon>Ficus</taxon>
    </lineage>
</organism>
<dbReference type="PANTHER" id="PTHR46214">
    <property type="entry name" value="ZINC FINGER, RING-CH-TYPE"/>
    <property type="match status" value="1"/>
</dbReference>
<dbReference type="Gene3D" id="3.30.40.10">
    <property type="entry name" value="Zinc/RING finger domain, C3HC4 (zinc finger)"/>
    <property type="match status" value="1"/>
</dbReference>
<evidence type="ECO:0000259" key="4">
    <source>
        <dbReference type="PROSITE" id="PS51292"/>
    </source>
</evidence>
<dbReference type="PANTHER" id="PTHR46214:SF8">
    <property type="entry name" value="RING_FYVE_PHD ZINC FINGER SUPERFAMILY PROTEIN"/>
    <property type="match status" value="1"/>
</dbReference>
<evidence type="ECO:0000313" key="5">
    <source>
        <dbReference type="EMBL" id="GMN63633.1"/>
    </source>
</evidence>
<dbReference type="InterPro" id="IPR011016">
    <property type="entry name" value="Znf_RING-CH"/>
</dbReference>
<evidence type="ECO:0000256" key="3">
    <source>
        <dbReference type="ARBA" id="ARBA00022833"/>
    </source>
</evidence>
<keyword evidence="1" id="KW-0479">Metal-binding</keyword>
<evidence type="ECO:0000313" key="6">
    <source>
        <dbReference type="Proteomes" id="UP001187192"/>
    </source>
</evidence>
<gene>
    <name evidence="5" type="ORF">TIFTF001_032695</name>
</gene>
<evidence type="ECO:0000256" key="1">
    <source>
        <dbReference type="ARBA" id="ARBA00022723"/>
    </source>
</evidence>
<keyword evidence="6" id="KW-1185">Reference proteome</keyword>
<dbReference type="PROSITE" id="PS51292">
    <property type="entry name" value="ZF_RING_CH"/>
    <property type="match status" value="1"/>
</dbReference>
<dbReference type="InterPro" id="IPR013083">
    <property type="entry name" value="Znf_RING/FYVE/PHD"/>
</dbReference>